<protein>
    <submittedName>
        <fullName evidence="1">Uncharacterized protein</fullName>
    </submittedName>
</protein>
<accession>A0ABQ9YWL7</accession>
<sequence>MRICNNVAIGGEIKSNLNRQCYTNSTTKRENRRRFSGSIASGCLKIIETQRILKRNERVLI</sequence>
<keyword evidence="2" id="KW-1185">Reference proteome</keyword>
<proteinExistence type="predicted"/>
<evidence type="ECO:0000313" key="1">
    <source>
        <dbReference type="EMBL" id="KAK4005030.1"/>
    </source>
</evidence>
<dbReference type="EMBL" id="JAOYFB010000001">
    <property type="protein sequence ID" value="KAK4005030.1"/>
    <property type="molecule type" value="Genomic_DNA"/>
</dbReference>
<organism evidence="1 2">
    <name type="scientific">Daphnia magna</name>
    <dbReference type="NCBI Taxonomy" id="35525"/>
    <lineage>
        <taxon>Eukaryota</taxon>
        <taxon>Metazoa</taxon>
        <taxon>Ecdysozoa</taxon>
        <taxon>Arthropoda</taxon>
        <taxon>Crustacea</taxon>
        <taxon>Branchiopoda</taxon>
        <taxon>Diplostraca</taxon>
        <taxon>Cladocera</taxon>
        <taxon>Anomopoda</taxon>
        <taxon>Daphniidae</taxon>
        <taxon>Daphnia</taxon>
    </lineage>
</organism>
<evidence type="ECO:0000313" key="2">
    <source>
        <dbReference type="Proteomes" id="UP001234178"/>
    </source>
</evidence>
<dbReference type="Proteomes" id="UP001234178">
    <property type="component" value="Unassembled WGS sequence"/>
</dbReference>
<reference evidence="1 2" key="1">
    <citation type="journal article" date="2023" name="Nucleic Acids Res.">
        <title>The hologenome of Daphnia magna reveals possible DNA methylation and microbiome-mediated evolution of the host genome.</title>
        <authorList>
            <person name="Chaturvedi A."/>
            <person name="Li X."/>
            <person name="Dhandapani V."/>
            <person name="Marshall H."/>
            <person name="Kissane S."/>
            <person name="Cuenca-Cambronero M."/>
            <person name="Asole G."/>
            <person name="Calvet F."/>
            <person name="Ruiz-Romero M."/>
            <person name="Marangio P."/>
            <person name="Guigo R."/>
            <person name="Rago D."/>
            <person name="Mirbahai L."/>
            <person name="Eastwood N."/>
            <person name="Colbourne J.K."/>
            <person name="Zhou J."/>
            <person name="Mallon E."/>
            <person name="Orsini L."/>
        </authorList>
    </citation>
    <scope>NUCLEOTIDE SEQUENCE [LARGE SCALE GENOMIC DNA]</scope>
    <source>
        <strain evidence="1">LRV0_1</strain>
    </source>
</reference>
<name>A0ABQ9YWL7_9CRUS</name>
<comment type="caution">
    <text evidence="1">The sequence shown here is derived from an EMBL/GenBank/DDBJ whole genome shotgun (WGS) entry which is preliminary data.</text>
</comment>
<gene>
    <name evidence="1" type="ORF">OUZ56_006754</name>
</gene>